<evidence type="ECO:0000256" key="2">
    <source>
        <dbReference type="HAMAP-Rule" id="MF_01139"/>
    </source>
</evidence>
<feature type="binding site" evidence="2">
    <location>
        <position position="33"/>
    </location>
    <ligand>
        <name>Mg(2+)</name>
        <dbReference type="ChEBI" id="CHEBI:18420"/>
    </ligand>
</feature>
<reference evidence="3 4" key="1">
    <citation type="journal article" date="2015" name="Antonie Van Leeuwenhoek">
        <title>Oceanobacillus bengalensis sp. nov., a bacterium isolated from seawater of the Bay of Bengal.</title>
        <authorList>
            <person name="Yongchang O."/>
            <person name="Xiang W."/>
            <person name="Wang G."/>
        </authorList>
    </citation>
    <scope>NUCLEOTIDE SEQUENCE [LARGE SCALE GENOMIC DNA]</scope>
    <source>
        <strain evidence="3 4">MCCC 1K00260</strain>
    </source>
</reference>
<feature type="binding site" evidence="2">
    <location>
        <begin position="34"/>
        <end position="37"/>
    </location>
    <ligand>
        <name>substrate</name>
    </ligand>
</feature>
<dbReference type="HAMAP" id="MF_01139">
    <property type="entry name" value="ISPT"/>
    <property type="match status" value="1"/>
</dbReference>
<feature type="binding site" evidence="2">
    <location>
        <position position="50"/>
    </location>
    <ligand>
        <name>substrate</name>
    </ligand>
</feature>
<dbReference type="GO" id="GO:0008834">
    <property type="term" value="F:ditrans,polycis-undecaprenyl-diphosphate synthase [(2E,6E)-farnesyl-diphosphate specific] activity"/>
    <property type="evidence" value="ECO:0007669"/>
    <property type="project" value="TreeGrafter"/>
</dbReference>
<dbReference type="EC" id="2.5.1.-" evidence="2"/>
<dbReference type="Pfam" id="PF01255">
    <property type="entry name" value="Prenyltransf"/>
    <property type="match status" value="1"/>
</dbReference>
<name>A0A494Z5R7_9BACI</name>
<accession>A0A494Z5R7</accession>
<keyword evidence="2" id="KW-0460">Magnesium</keyword>
<feature type="binding site" evidence="2">
    <location>
        <position position="38"/>
    </location>
    <ligand>
        <name>substrate</name>
    </ligand>
</feature>
<feature type="binding site" evidence="2">
    <location>
        <position position="46"/>
    </location>
    <ligand>
        <name>substrate</name>
    </ligand>
</feature>
<evidence type="ECO:0000313" key="3">
    <source>
        <dbReference type="EMBL" id="RKQ17341.1"/>
    </source>
</evidence>
<comment type="subunit">
    <text evidence="2">Homodimer.</text>
</comment>
<sequence>MSMKFPFIKNNKQKEETDVELDHVPEHVAIIMDGNGRWAKRRGLPRVAGHKEGVHAVNKVVRASAKANVKILTLYAFSTENWKRPKSEIDFLMKLPKEFLHIYLPEIMENNVKIQTIGEFDALPGHTKEAVQYAIDKTKDNDGLLLNFALNYGGRYEIMRAIKQILNDVDCSKLSVDALDENIFNNYLYTNGQKDPDLLIRTSGEQRLSNFLLWQSAYTEFWFTDTLWPDFDEKVLWQALEEFQQRKRRFGGL</sequence>
<dbReference type="PANTHER" id="PTHR10291:SF0">
    <property type="entry name" value="DEHYDRODOLICHYL DIPHOSPHATE SYNTHASE 2"/>
    <property type="match status" value="1"/>
</dbReference>
<protein>
    <recommendedName>
        <fullName evidence="2">Isoprenyl transferase</fullName>
        <ecNumber evidence="2">2.5.1.-</ecNumber>
    </recommendedName>
</protein>
<dbReference type="InterPro" id="IPR036424">
    <property type="entry name" value="UPP_synth-like_sf"/>
</dbReference>
<dbReference type="SUPFAM" id="SSF64005">
    <property type="entry name" value="Undecaprenyl diphosphate synthase"/>
    <property type="match status" value="1"/>
</dbReference>
<dbReference type="CDD" id="cd00475">
    <property type="entry name" value="Cis_IPPS"/>
    <property type="match status" value="1"/>
</dbReference>
<feature type="binding site" evidence="2">
    <location>
        <position position="82"/>
    </location>
    <ligand>
        <name>substrate</name>
    </ligand>
</feature>
<dbReference type="AlphaFoldDB" id="A0A494Z5R7"/>
<feature type="binding site" evidence="2">
    <location>
        <begin position="78"/>
        <end position="80"/>
    </location>
    <ligand>
        <name>substrate</name>
    </ligand>
</feature>
<comment type="cofactor">
    <cofactor evidence="2">
        <name>Mg(2+)</name>
        <dbReference type="ChEBI" id="CHEBI:18420"/>
    </cofactor>
    <text evidence="2">Binds 2 magnesium ions per subunit.</text>
</comment>
<organism evidence="3 4">
    <name type="scientific">Oceanobacillus bengalensis</name>
    <dbReference type="NCBI Taxonomy" id="1435466"/>
    <lineage>
        <taxon>Bacteria</taxon>
        <taxon>Bacillati</taxon>
        <taxon>Bacillota</taxon>
        <taxon>Bacilli</taxon>
        <taxon>Bacillales</taxon>
        <taxon>Bacillaceae</taxon>
        <taxon>Oceanobacillus</taxon>
    </lineage>
</organism>
<dbReference type="NCBIfam" id="NF011405">
    <property type="entry name" value="PRK14830.1"/>
    <property type="match status" value="1"/>
</dbReference>
<feature type="binding site" evidence="2">
    <location>
        <position position="220"/>
    </location>
    <ligand>
        <name>Mg(2+)</name>
        <dbReference type="ChEBI" id="CHEBI:18420"/>
    </ligand>
</feature>
<dbReference type="Proteomes" id="UP000281813">
    <property type="component" value="Unassembled WGS sequence"/>
</dbReference>
<feature type="binding site" evidence="2">
    <location>
        <position position="201"/>
    </location>
    <ligand>
        <name>substrate</name>
    </ligand>
</feature>
<feature type="active site" evidence="2">
    <location>
        <position position="33"/>
    </location>
</feature>
<dbReference type="PANTHER" id="PTHR10291">
    <property type="entry name" value="DEHYDRODOLICHYL DIPHOSPHATE SYNTHASE FAMILY MEMBER"/>
    <property type="match status" value="1"/>
</dbReference>
<keyword evidence="4" id="KW-1185">Reference proteome</keyword>
<keyword evidence="1 2" id="KW-0808">Transferase</keyword>
<dbReference type="OrthoDB" id="4191603at2"/>
<comment type="similarity">
    <text evidence="2">Belongs to the UPP synthase family.</text>
</comment>
<dbReference type="GO" id="GO:0030145">
    <property type="term" value="F:manganese ion binding"/>
    <property type="evidence" value="ECO:0007669"/>
    <property type="project" value="TreeGrafter"/>
</dbReference>
<comment type="function">
    <text evidence="2">Catalyzes the condensation of isopentenyl diphosphate (IPP) with allylic pyrophosphates generating different type of terpenoids.</text>
</comment>
<dbReference type="NCBIfam" id="TIGR00055">
    <property type="entry name" value="uppS"/>
    <property type="match status" value="1"/>
</dbReference>
<dbReference type="FunFam" id="3.40.1180.10:FF:000001">
    <property type="entry name" value="(2E,6E)-farnesyl-diphosphate-specific ditrans,polycis-undecaprenyl-diphosphate synthase"/>
    <property type="match status" value="1"/>
</dbReference>
<evidence type="ECO:0000256" key="1">
    <source>
        <dbReference type="ARBA" id="ARBA00022679"/>
    </source>
</evidence>
<dbReference type="EMBL" id="RBZO01000005">
    <property type="protein sequence ID" value="RKQ17341.1"/>
    <property type="molecule type" value="Genomic_DNA"/>
</dbReference>
<dbReference type="PROSITE" id="PS01066">
    <property type="entry name" value="UPP_SYNTHASE"/>
    <property type="match status" value="1"/>
</dbReference>
<dbReference type="GO" id="GO:0016094">
    <property type="term" value="P:polyprenol biosynthetic process"/>
    <property type="evidence" value="ECO:0007669"/>
    <property type="project" value="TreeGrafter"/>
</dbReference>
<evidence type="ECO:0000313" key="4">
    <source>
        <dbReference type="Proteomes" id="UP000281813"/>
    </source>
</evidence>
<feature type="binding site" evidence="2">
    <location>
        <position position="84"/>
    </location>
    <ligand>
        <name>substrate</name>
    </ligand>
</feature>
<dbReference type="InterPro" id="IPR018520">
    <property type="entry name" value="UPP_synth-like_CS"/>
</dbReference>
<proteinExistence type="inferred from homology"/>
<dbReference type="Gene3D" id="3.40.1180.10">
    <property type="entry name" value="Decaprenyl diphosphate synthase-like"/>
    <property type="match status" value="1"/>
</dbReference>
<comment type="caution">
    <text evidence="3">The sequence shown here is derived from an EMBL/GenBank/DDBJ whole genome shotgun (WGS) entry which is preliminary data.</text>
</comment>
<dbReference type="RefSeq" id="WP_121129175.1">
    <property type="nucleotide sequence ID" value="NZ_JBHUFK010000024.1"/>
</dbReference>
<dbReference type="GO" id="GO:0005829">
    <property type="term" value="C:cytosol"/>
    <property type="evidence" value="ECO:0007669"/>
    <property type="project" value="TreeGrafter"/>
</dbReference>
<dbReference type="GO" id="GO:0000287">
    <property type="term" value="F:magnesium ion binding"/>
    <property type="evidence" value="ECO:0007669"/>
    <property type="project" value="UniProtKB-UniRule"/>
</dbReference>
<gene>
    <name evidence="3" type="ORF">D8M05_04750</name>
</gene>
<feature type="active site" description="Proton acceptor" evidence="2">
    <location>
        <position position="81"/>
    </location>
</feature>
<keyword evidence="2" id="KW-0479">Metal-binding</keyword>
<feature type="binding site" evidence="2">
    <location>
        <begin position="207"/>
        <end position="209"/>
    </location>
    <ligand>
        <name>substrate</name>
    </ligand>
</feature>
<dbReference type="InterPro" id="IPR001441">
    <property type="entry name" value="UPP_synth-like"/>
</dbReference>